<dbReference type="EMBL" id="CAFBLV010000070">
    <property type="protein sequence ID" value="CAB4867907.1"/>
    <property type="molecule type" value="Genomic_DNA"/>
</dbReference>
<accession>A0A6J7DB31</accession>
<sequence length="122" mass="13511">MAGWPIWNAKVLCHRAELDGHFESLFSRCPAVGCSCLPNVVVVLGVYRSHWLHAAFSGAGNNEVLFAQRDDGGKPFQVGCCKWTRDGFWRTVCYFPSRTASSGGGVRVKHCLNHSLHLVHID</sequence>
<protein>
    <submittedName>
        <fullName evidence="1">Unannotated protein</fullName>
    </submittedName>
</protein>
<gene>
    <name evidence="1" type="ORF">UFOPK3425_00482</name>
</gene>
<name>A0A6J7DB31_9ZZZZ</name>
<evidence type="ECO:0000313" key="1">
    <source>
        <dbReference type="EMBL" id="CAB4867907.1"/>
    </source>
</evidence>
<organism evidence="1">
    <name type="scientific">freshwater metagenome</name>
    <dbReference type="NCBI Taxonomy" id="449393"/>
    <lineage>
        <taxon>unclassified sequences</taxon>
        <taxon>metagenomes</taxon>
        <taxon>ecological metagenomes</taxon>
    </lineage>
</organism>
<dbReference type="AlphaFoldDB" id="A0A6J7DB31"/>
<reference evidence="1" key="1">
    <citation type="submission" date="2020-05" db="EMBL/GenBank/DDBJ databases">
        <authorList>
            <person name="Chiriac C."/>
            <person name="Salcher M."/>
            <person name="Ghai R."/>
            <person name="Kavagutti S V."/>
        </authorList>
    </citation>
    <scope>NUCLEOTIDE SEQUENCE</scope>
</reference>
<proteinExistence type="predicted"/>